<evidence type="ECO:0000313" key="3">
    <source>
        <dbReference type="EMBL" id="CAB4956353.1"/>
    </source>
</evidence>
<dbReference type="EMBL" id="CAFBND010000114">
    <property type="protein sequence ID" value="CAB4956353.1"/>
    <property type="molecule type" value="Genomic_DNA"/>
</dbReference>
<dbReference type="InterPro" id="IPR028098">
    <property type="entry name" value="Glyco_trans_4-like_N"/>
</dbReference>
<dbReference type="AlphaFoldDB" id="A0A6J7KNE7"/>
<name>A0A6J7KNE7_9ZZZZ</name>
<feature type="domain" description="Glycosyltransferase subfamily 4-like N-terminal" evidence="2">
    <location>
        <begin position="14"/>
        <end position="179"/>
    </location>
</feature>
<dbReference type="Pfam" id="PF13439">
    <property type="entry name" value="Glyco_transf_4"/>
    <property type="match status" value="1"/>
</dbReference>
<sequence>MGDVIISEWLGDTGGAEQVLITAAAILPRTPIHAFSATPTWHSRYSGGRLTTTFAGRHTPPSARKFLAPAMPALWRVPRVKARRALILHHAFASSAVTSQIDLAVAYVHSPARYIWDPTLDARGSGPLARIVAAPLKKIDRLAAQRLSQVVCNSEATRARIEAHWEVPATVIYPPVRTELFGRRAPETSVASSTPHFSQGYLLSYGRWVGYKRFDHAVRVAASAGIPLVVCGGGPEGGRLRALAAQSGHGRYVTFLDQLPTAALVRLVQGARCLLFPGVEDFGIVPLEAQAAGVPVIALAAGGALETVTDGATGFLIPTLEVADWVDALERLDEIDPDACRLNAARFSEARFTSEAFDWLSAWGFDTDPAMSAELTA</sequence>
<feature type="domain" description="Glycosyl transferase family 1" evidence="1">
    <location>
        <begin position="200"/>
        <end position="334"/>
    </location>
</feature>
<reference evidence="3" key="1">
    <citation type="submission" date="2020-05" db="EMBL/GenBank/DDBJ databases">
        <authorList>
            <person name="Chiriac C."/>
            <person name="Salcher M."/>
            <person name="Ghai R."/>
            <person name="Kavagutti S V."/>
        </authorList>
    </citation>
    <scope>NUCLEOTIDE SEQUENCE</scope>
</reference>
<protein>
    <submittedName>
        <fullName evidence="3">Unannotated protein</fullName>
    </submittedName>
</protein>
<organism evidence="3">
    <name type="scientific">freshwater metagenome</name>
    <dbReference type="NCBI Taxonomy" id="449393"/>
    <lineage>
        <taxon>unclassified sequences</taxon>
        <taxon>metagenomes</taxon>
        <taxon>ecological metagenomes</taxon>
    </lineage>
</organism>
<dbReference type="Gene3D" id="3.40.50.2000">
    <property type="entry name" value="Glycogen Phosphorylase B"/>
    <property type="match status" value="2"/>
</dbReference>
<dbReference type="Pfam" id="PF00534">
    <property type="entry name" value="Glycos_transf_1"/>
    <property type="match status" value="1"/>
</dbReference>
<dbReference type="PANTHER" id="PTHR45947:SF3">
    <property type="entry name" value="SULFOQUINOVOSYL TRANSFERASE SQD2"/>
    <property type="match status" value="1"/>
</dbReference>
<proteinExistence type="predicted"/>
<dbReference type="GO" id="GO:0016757">
    <property type="term" value="F:glycosyltransferase activity"/>
    <property type="evidence" value="ECO:0007669"/>
    <property type="project" value="InterPro"/>
</dbReference>
<evidence type="ECO:0000259" key="2">
    <source>
        <dbReference type="Pfam" id="PF13439"/>
    </source>
</evidence>
<dbReference type="InterPro" id="IPR050194">
    <property type="entry name" value="Glycosyltransferase_grp1"/>
</dbReference>
<dbReference type="InterPro" id="IPR001296">
    <property type="entry name" value="Glyco_trans_1"/>
</dbReference>
<accession>A0A6J7KNE7</accession>
<dbReference type="EMBL" id="CAFBPU010000054">
    <property type="protein sequence ID" value="CAB5038452.1"/>
    <property type="molecule type" value="Genomic_DNA"/>
</dbReference>
<evidence type="ECO:0000313" key="4">
    <source>
        <dbReference type="EMBL" id="CAB5038452.1"/>
    </source>
</evidence>
<dbReference type="PANTHER" id="PTHR45947">
    <property type="entry name" value="SULFOQUINOVOSYL TRANSFERASE SQD2"/>
    <property type="match status" value="1"/>
</dbReference>
<gene>
    <name evidence="3" type="ORF">UFOPK3752_01990</name>
    <name evidence="4" type="ORF">UFOPK4150_02016</name>
</gene>
<dbReference type="SUPFAM" id="SSF53756">
    <property type="entry name" value="UDP-Glycosyltransferase/glycogen phosphorylase"/>
    <property type="match status" value="1"/>
</dbReference>
<evidence type="ECO:0000259" key="1">
    <source>
        <dbReference type="Pfam" id="PF00534"/>
    </source>
</evidence>